<dbReference type="WBParaSite" id="SVE_1943700.1">
    <property type="protein sequence ID" value="SVE_1943700.1"/>
    <property type="gene ID" value="SVE_1943700"/>
</dbReference>
<dbReference type="Proteomes" id="UP000035680">
    <property type="component" value="Unassembled WGS sequence"/>
</dbReference>
<reference evidence="2" key="2">
    <citation type="submission" date="2015-08" db="UniProtKB">
        <authorList>
            <consortium name="WormBaseParasite"/>
        </authorList>
    </citation>
    <scope>IDENTIFICATION</scope>
</reference>
<sequence>MCVFKINHFSFHLNKWIELQLSLFGNLLAKTKTKCLKVSLLRAKVIVVKDIDALTAEGTGMQEPMNNGMTGNTPGGTYGGMGVAMTRSTSGGIYGVMPNGKQGPMRGGFQGNMSAPMK</sequence>
<keyword evidence="1" id="KW-1185">Reference proteome</keyword>
<evidence type="ECO:0000313" key="2">
    <source>
        <dbReference type="WBParaSite" id="SVE_1943700.1"/>
    </source>
</evidence>
<protein>
    <submittedName>
        <fullName evidence="2">Uncharacterized protein</fullName>
    </submittedName>
</protein>
<name>A0A0K0G3X8_STRVS</name>
<reference evidence="1" key="1">
    <citation type="submission" date="2014-07" db="EMBL/GenBank/DDBJ databases">
        <authorList>
            <person name="Martin A.A"/>
            <person name="De Silva N."/>
        </authorList>
    </citation>
    <scope>NUCLEOTIDE SEQUENCE</scope>
</reference>
<dbReference type="AlphaFoldDB" id="A0A0K0G3X8"/>
<organism evidence="1 2">
    <name type="scientific">Strongyloides venezuelensis</name>
    <name type="common">Threadworm</name>
    <dbReference type="NCBI Taxonomy" id="75913"/>
    <lineage>
        <taxon>Eukaryota</taxon>
        <taxon>Metazoa</taxon>
        <taxon>Ecdysozoa</taxon>
        <taxon>Nematoda</taxon>
        <taxon>Chromadorea</taxon>
        <taxon>Rhabditida</taxon>
        <taxon>Tylenchina</taxon>
        <taxon>Panagrolaimomorpha</taxon>
        <taxon>Strongyloidoidea</taxon>
        <taxon>Strongyloididae</taxon>
        <taxon>Strongyloides</taxon>
    </lineage>
</organism>
<proteinExistence type="predicted"/>
<accession>A0A0K0G3X8</accession>
<evidence type="ECO:0000313" key="1">
    <source>
        <dbReference type="Proteomes" id="UP000035680"/>
    </source>
</evidence>